<comment type="caution">
    <text evidence="2">The sequence shown here is derived from an EMBL/GenBank/DDBJ whole genome shotgun (WGS) entry which is preliminary data.</text>
</comment>
<feature type="region of interest" description="Disordered" evidence="1">
    <location>
        <begin position="43"/>
        <end position="70"/>
    </location>
</feature>
<organism evidence="2 3">
    <name type="scientific">Halocaridina rubra</name>
    <name type="common">Hawaiian red shrimp</name>
    <dbReference type="NCBI Taxonomy" id="373956"/>
    <lineage>
        <taxon>Eukaryota</taxon>
        <taxon>Metazoa</taxon>
        <taxon>Ecdysozoa</taxon>
        <taxon>Arthropoda</taxon>
        <taxon>Crustacea</taxon>
        <taxon>Multicrustacea</taxon>
        <taxon>Malacostraca</taxon>
        <taxon>Eumalacostraca</taxon>
        <taxon>Eucarida</taxon>
        <taxon>Decapoda</taxon>
        <taxon>Pleocyemata</taxon>
        <taxon>Caridea</taxon>
        <taxon>Atyoidea</taxon>
        <taxon>Atyidae</taxon>
        <taxon>Halocaridina</taxon>
    </lineage>
</organism>
<reference evidence="2 3" key="1">
    <citation type="submission" date="2023-11" db="EMBL/GenBank/DDBJ databases">
        <title>Halocaridina rubra genome assembly.</title>
        <authorList>
            <person name="Smith C."/>
        </authorList>
    </citation>
    <scope>NUCLEOTIDE SEQUENCE [LARGE SCALE GENOMIC DNA]</scope>
    <source>
        <strain evidence="2">EP-1</strain>
        <tissue evidence="2">Whole</tissue>
    </source>
</reference>
<evidence type="ECO:0000256" key="1">
    <source>
        <dbReference type="SAM" id="MobiDB-lite"/>
    </source>
</evidence>
<dbReference type="Proteomes" id="UP001381693">
    <property type="component" value="Unassembled WGS sequence"/>
</dbReference>
<name>A0AAN9AFD3_HALRR</name>
<gene>
    <name evidence="2" type="ORF">SK128_008854</name>
</gene>
<feature type="compositionally biased region" description="Polar residues" evidence="1">
    <location>
        <begin position="57"/>
        <end position="70"/>
    </location>
</feature>
<proteinExistence type="predicted"/>
<dbReference type="EMBL" id="JAXCGZ010003252">
    <property type="protein sequence ID" value="KAK7083377.1"/>
    <property type="molecule type" value="Genomic_DNA"/>
</dbReference>
<accession>A0AAN9AFD3</accession>
<keyword evidence="3" id="KW-1185">Reference proteome</keyword>
<protein>
    <submittedName>
        <fullName evidence="2">Uncharacterized protein</fullName>
    </submittedName>
</protein>
<evidence type="ECO:0000313" key="2">
    <source>
        <dbReference type="EMBL" id="KAK7083377.1"/>
    </source>
</evidence>
<dbReference type="AlphaFoldDB" id="A0AAN9AFD3"/>
<sequence>MFPRCTLLIIPRQLVRETSRLSDNDGIGQGLLLPNVIMGMRSKHTGLHNGETDKGTLPSNMVSKMISSNL</sequence>
<evidence type="ECO:0000313" key="3">
    <source>
        <dbReference type="Proteomes" id="UP001381693"/>
    </source>
</evidence>